<dbReference type="Proteomes" id="UP001296873">
    <property type="component" value="Unassembled WGS sequence"/>
</dbReference>
<dbReference type="InterPro" id="IPR020845">
    <property type="entry name" value="AMP-binding_CS"/>
</dbReference>
<dbReference type="PROSITE" id="PS00455">
    <property type="entry name" value="AMP_BINDING"/>
    <property type="match status" value="1"/>
</dbReference>
<protein>
    <submittedName>
        <fullName evidence="5">Long-chain fatty acid--CoA ligase</fullName>
    </submittedName>
</protein>
<dbReference type="InterPro" id="IPR000873">
    <property type="entry name" value="AMP-dep_synth/lig_dom"/>
</dbReference>
<feature type="domain" description="AMP-dependent synthetase/ligase" evidence="4">
    <location>
        <begin position="34"/>
        <end position="451"/>
    </location>
</feature>
<evidence type="ECO:0000256" key="3">
    <source>
        <dbReference type="SAM" id="MobiDB-lite"/>
    </source>
</evidence>
<comment type="caution">
    <text evidence="5">The sequence shown here is derived from an EMBL/GenBank/DDBJ whole genome shotgun (WGS) entry which is preliminary data.</text>
</comment>
<keyword evidence="1" id="KW-0547">Nucleotide-binding</keyword>
<organism evidence="5 6">
    <name type="scientific">Rhodovibrio sodomensis</name>
    <dbReference type="NCBI Taxonomy" id="1088"/>
    <lineage>
        <taxon>Bacteria</taxon>
        <taxon>Pseudomonadati</taxon>
        <taxon>Pseudomonadota</taxon>
        <taxon>Alphaproteobacteria</taxon>
        <taxon>Rhodospirillales</taxon>
        <taxon>Rhodovibrionaceae</taxon>
        <taxon>Rhodovibrio</taxon>
    </lineage>
</organism>
<feature type="region of interest" description="Disordered" evidence="3">
    <location>
        <begin position="653"/>
        <end position="673"/>
    </location>
</feature>
<evidence type="ECO:0000313" key="5">
    <source>
        <dbReference type="EMBL" id="MBK1669690.1"/>
    </source>
</evidence>
<proteinExistence type="predicted"/>
<dbReference type="Pfam" id="PF23562">
    <property type="entry name" value="AMP-binding_C_3"/>
    <property type="match status" value="1"/>
</dbReference>
<dbReference type="InterPro" id="IPR042099">
    <property type="entry name" value="ANL_N_sf"/>
</dbReference>
<evidence type="ECO:0000313" key="6">
    <source>
        <dbReference type="Proteomes" id="UP001296873"/>
    </source>
</evidence>
<dbReference type="PANTHER" id="PTHR43272:SF33">
    <property type="entry name" value="AMP-BINDING DOMAIN-CONTAINING PROTEIN-RELATED"/>
    <property type="match status" value="1"/>
</dbReference>
<accession>A0ABS1DGS9</accession>
<evidence type="ECO:0000256" key="1">
    <source>
        <dbReference type="ARBA" id="ARBA00022741"/>
    </source>
</evidence>
<dbReference type="GO" id="GO:0016874">
    <property type="term" value="F:ligase activity"/>
    <property type="evidence" value="ECO:0007669"/>
    <property type="project" value="UniProtKB-KW"/>
</dbReference>
<gene>
    <name evidence="5" type="ORF">CKO28_16750</name>
</gene>
<dbReference type="SUPFAM" id="SSF56801">
    <property type="entry name" value="Acetyl-CoA synthetase-like"/>
    <property type="match status" value="1"/>
</dbReference>
<evidence type="ECO:0000256" key="2">
    <source>
        <dbReference type="ARBA" id="ARBA00022840"/>
    </source>
</evidence>
<dbReference type="Pfam" id="PF00501">
    <property type="entry name" value="AMP-binding"/>
    <property type="match status" value="1"/>
</dbReference>
<feature type="compositionally biased region" description="Basic and acidic residues" evidence="3">
    <location>
        <begin position="664"/>
        <end position="673"/>
    </location>
</feature>
<name>A0ABS1DGS9_9PROT</name>
<dbReference type="EMBL" id="NRRL01000057">
    <property type="protein sequence ID" value="MBK1669690.1"/>
    <property type="molecule type" value="Genomic_DNA"/>
</dbReference>
<keyword evidence="5" id="KW-0436">Ligase</keyword>
<keyword evidence="6" id="KW-1185">Reference proteome</keyword>
<feature type="compositionally biased region" description="Low complexity" evidence="3">
    <location>
        <begin position="1"/>
        <end position="16"/>
    </location>
</feature>
<dbReference type="Gene3D" id="3.40.50.12780">
    <property type="entry name" value="N-terminal domain of ligase-like"/>
    <property type="match status" value="1"/>
</dbReference>
<keyword evidence="2" id="KW-0067">ATP-binding</keyword>
<sequence>MSAERQAAADAGGAAPEARHANWQADDTLLNHLARNAREVPDRVALRERDHGIWQEYTWAEYLDRVLAVAAGLEQYGLKPEDTVLVVGDNRPALYFAMLSAVALRAVPSPAYPDATPQEIGEQMKREGIRFALAEDQEQVDKLLEIRAGYPELELIVYDDPRGLKGKEPAGVVGFETIAAAGRTRLQAEPKLRDDLLGRSSVHDVAVLLHSSGTTGAPKGIPIKHGHILFAVRNAAQAEYFREGEVHMAYLPMAWVGDFTFSVGAAILLRFSVNIPETQETALNDLREIAPTLYFSSPRAWSNMLTRIQVGIDESTPFKRWLYNRFMPFAVELERRRLQGRAPGAGERLWRALGEFLVYGPIKDQLGLRRVGRPYTAGEAIGEEVFLFFRALGLDLRQFYGQTENCALAAAQGPGSVKLHTVGKPFPGVEVRLSDNGEVLVKGDNVFDGYFQRPDATAETLVDGWLHTGDAGYLEDDGQLVVLGRVSEVVYTAAGERFIPTFIENRIKFSHFIRDICILGEGRAHLAAIVCVDIDAVGHWAEEQGVPYTSYADLSQQDAVYDLVEGVLRRTNETLPEGLQIRRFINLHKPFDPDDGEVTRTRKLRRNVIDDHYRPIIDALYSADDQIEYKATFTYETGETGELTRQLHLRDVTPGQAAQTAHANRAETHRAAQ</sequence>
<feature type="region of interest" description="Disordered" evidence="3">
    <location>
        <begin position="1"/>
        <end position="20"/>
    </location>
</feature>
<dbReference type="RefSeq" id="WP_200342030.1">
    <property type="nucleotide sequence ID" value="NZ_NRRL01000057.1"/>
</dbReference>
<reference evidence="5 6" key="1">
    <citation type="journal article" date="2020" name="Microorganisms">
        <title>Osmotic Adaptation and Compatible Solute Biosynthesis of Phototrophic Bacteria as Revealed from Genome Analyses.</title>
        <authorList>
            <person name="Imhoff J.F."/>
            <person name="Rahn T."/>
            <person name="Kunzel S."/>
            <person name="Keller A."/>
            <person name="Neulinger S.C."/>
        </authorList>
    </citation>
    <scope>NUCLEOTIDE SEQUENCE [LARGE SCALE GENOMIC DNA]</scope>
    <source>
        <strain evidence="5 6">DSM 9895</strain>
    </source>
</reference>
<dbReference type="PANTHER" id="PTHR43272">
    <property type="entry name" value="LONG-CHAIN-FATTY-ACID--COA LIGASE"/>
    <property type="match status" value="1"/>
</dbReference>
<evidence type="ECO:0000259" key="4">
    <source>
        <dbReference type="Pfam" id="PF00501"/>
    </source>
</evidence>